<name>A0A9X3WSI8_9BACI</name>
<dbReference type="Pfam" id="PF07929">
    <property type="entry name" value="PRiA4_ORF3"/>
    <property type="match status" value="1"/>
</dbReference>
<organism evidence="2 3">
    <name type="scientific">Aquibacillus koreensis</name>
    <dbReference type="NCBI Taxonomy" id="279446"/>
    <lineage>
        <taxon>Bacteria</taxon>
        <taxon>Bacillati</taxon>
        <taxon>Bacillota</taxon>
        <taxon>Bacilli</taxon>
        <taxon>Bacillales</taxon>
        <taxon>Bacillaceae</taxon>
        <taxon>Aquibacillus</taxon>
    </lineage>
</organism>
<dbReference type="PANTHER" id="PTHR41878:SF1">
    <property type="entry name" value="TNPR PROTEIN"/>
    <property type="match status" value="1"/>
</dbReference>
<dbReference type="PANTHER" id="PTHR41878">
    <property type="entry name" value="LEXA REPRESSOR-RELATED"/>
    <property type="match status" value="1"/>
</dbReference>
<dbReference type="Proteomes" id="UP001145072">
    <property type="component" value="Unassembled WGS sequence"/>
</dbReference>
<evidence type="ECO:0000313" key="2">
    <source>
        <dbReference type="EMBL" id="MDC3422624.1"/>
    </source>
</evidence>
<feature type="domain" description="Plasmid pRiA4b Orf3-like" evidence="1">
    <location>
        <begin position="2"/>
        <end position="207"/>
    </location>
</feature>
<keyword evidence="3" id="KW-1185">Reference proteome</keyword>
<protein>
    <submittedName>
        <fullName evidence="2">Plasmid pRiA4b ORF-3 family protein</fullName>
    </submittedName>
</protein>
<gene>
    <name evidence="2" type="ORF">NC661_19920</name>
</gene>
<accession>A0A9X3WSI8</accession>
<dbReference type="InterPro" id="IPR012912">
    <property type="entry name" value="Plasmid_pRiA4b_Orf3-like"/>
</dbReference>
<dbReference type="AlphaFoldDB" id="A0A9X3WSI8"/>
<dbReference type="InterPro" id="IPR024047">
    <property type="entry name" value="MM3350-like_sf"/>
</dbReference>
<proteinExistence type="predicted"/>
<dbReference type="EMBL" id="JAMQJZ010000024">
    <property type="protein sequence ID" value="MDC3422624.1"/>
    <property type="molecule type" value="Genomic_DNA"/>
</dbReference>
<sequence length="231" mass="27677">MKAYQIKIELLDSDPLIWRRVIMPAAATFNRLHDVIQNTLNFQSGYPHLHYHLFEFDIAKDYLTVTNNEEEYHENKAYKKHYKKTPPSKEDDPFGVIARHLKTTVRQPQTLKIDNYLEKHGEFLYTYDFGDNWRIKVTLEEVTEEYYYGYPTLLDGAETAPPEDVGGIPGYYDFLSIYHDKNHPDYQMIREWAKEQSYREYDEEFINRCLKGVKYKKTEWDKLGIDPYRGY</sequence>
<reference evidence="2" key="1">
    <citation type="submission" date="2022-06" db="EMBL/GenBank/DDBJ databases">
        <title>Aquibacillus sp. a new bacterium isolated from soil saline samples.</title>
        <authorList>
            <person name="Galisteo C."/>
            <person name="De La Haba R."/>
            <person name="Sanchez-Porro C."/>
            <person name="Ventosa A."/>
        </authorList>
    </citation>
    <scope>NUCLEOTIDE SEQUENCE</scope>
    <source>
        <strain evidence="2">JCM 12387</strain>
    </source>
</reference>
<comment type="caution">
    <text evidence="2">The sequence shown here is derived from an EMBL/GenBank/DDBJ whole genome shotgun (WGS) entry which is preliminary data.</text>
</comment>
<dbReference type="Gene3D" id="3.10.290.30">
    <property type="entry name" value="MM3350-like"/>
    <property type="match status" value="1"/>
</dbReference>
<dbReference type="SUPFAM" id="SSF159941">
    <property type="entry name" value="MM3350-like"/>
    <property type="match status" value="1"/>
</dbReference>
<dbReference type="RefSeq" id="WP_259870068.1">
    <property type="nucleotide sequence ID" value="NZ_JAMQJZ010000024.1"/>
</dbReference>
<evidence type="ECO:0000259" key="1">
    <source>
        <dbReference type="Pfam" id="PF07929"/>
    </source>
</evidence>
<evidence type="ECO:0000313" key="3">
    <source>
        <dbReference type="Proteomes" id="UP001145072"/>
    </source>
</evidence>